<evidence type="ECO:0008006" key="3">
    <source>
        <dbReference type="Google" id="ProtNLM"/>
    </source>
</evidence>
<gene>
    <name evidence="1" type="ORF">LTR84_001234</name>
</gene>
<accession>A0AAV9NT78</accession>
<dbReference type="RefSeq" id="XP_064712720.1">
    <property type="nucleotide sequence ID" value="XM_064844860.1"/>
</dbReference>
<evidence type="ECO:0000313" key="1">
    <source>
        <dbReference type="EMBL" id="KAK5065396.1"/>
    </source>
</evidence>
<evidence type="ECO:0000313" key="2">
    <source>
        <dbReference type="Proteomes" id="UP001358417"/>
    </source>
</evidence>
<name>A0AAV9NT78_9EURO</name>
<proteinExistence type="predicted"/>
<comment type="caution">
    <text evidence="1">The sequence shown here is derived from an EMBL/GenBank/DDBJ whole genome shotgun (WGS) entry which is preliminary data.</text>
</comment>
<dbReference type="GeneID" id="89969456"/>
<sequence>MAFPTQPAFVVHGDMDERTAKHPGMKFLEAVKSDFDQRNWDPKYYAPDFTWVAPNGQVTEGRDKALEVIKAQYMPLTAHWHEPFYQVCTETGYGYELLGSATMWANLAGEPAAGETKKHDKNGRAWDLAGPGGFRFHVVKHGDGFLLKRMEVTADSGPVVMAMIRRGMLSAQDLGL</sequence>
<dbReference type="EMBL" id="JAVRRD010000001">
    <property type="protein sequence ID" value="KAK5065396.1"/>
    <property type="molecule type" value="Genomic_DNA"/>
</dbReference>
<keyword evidence="2" id="KW-1185">Reference proteome</keyword>
<protein>
    <recommendedName>
        <fullName evidence="3">SnoaL-like domain-containing protein</fullName>
    </recommendedName>
</protein>
<dbReference type="AlphaFoldDB" id="A0AAV9NT78"/>
<dbReference type="Proteomes" id="UP001358417">
    <property type="component" value="Unassembled WGS sequence"/>
</dbReference>
<organism evidence="1 2">
    <name type="scientific">Exophiala bonariae</name>
    <dbReference type="NCBI Taxonomy" id="1690606"/>
    <lineage>
        <taxon>Eukaryota</taxon>
        <taxon>Fungi</taxon>
        <taxon>Dikarya</taxon>
        <taxon>Ascomycota</taxon>
        <taxon>Pezizomycotina</taxon>
        <taxon>Eurotiomycetes</taxon>
        <taxon>Chaetothyriomycetidae</taxon>
        <taxon>Chaetothyriales</taxon>
        <taxon>Herpotrichiellaceae</taxon>
        <taxon>Exophiala</taxon>
    </lineage>
</organism>
<reference evidence="1 2" key="1">
    <citation type="submission" date="2023-08" db="EMBL/GenBank/DDBJ databases">
        <title>Black Yeasts Isolated from many extreme environments.</title>
        <authorList>
            <person name="Coleine C."/>
            <person name="Stajich J.E."/>
            <person name="Selbmann L."/>
        </authorList>
    </citation>
    <scope>NUCLEOTIDE SEQUENCE [LARGE SCALE GENOMIC DNA]</scope>
    <source>
        <strain evidence="1 2">CCFEE 5792</strain>
    </source>
</reference>